<dbReference type="EMBL" id="JAMQJZ010000011">
    <property type="protein sequence ID" value="MDC3421467.1"/>
    <property type="molecule type" value="Genomic_DNA"/>
</dbReference>
<evidence type="ECO:0000256" key="1">
    <source>
        <dbReference type="SAM" id="Phobius"/>
    </source>
</evidence>
<dbReference type="Pfam" id="PF01882">
    <property type="entry name" value="DUF58"/>
    <property type="match status" value="1"/>
</dbReference>
<dbReference type="PANTHER" id="PTHR34351">
    <property type="entry name" value="SLR1927 PROTEIN-RELATED"/>
    <property type="match status" value="1"/>
</dbReference>
<protein>
    <submittedName>
        <fullName evidence="3">DUF58 domain-containing protein</fullName>
    </submittedName>
</protein>
<keyword evidence="1" id="KW-1133">Transmembrane helix</keyword>
<keyword evidence="4" id="KW-1185">Reference proteome</keyword>
<keyword evidence="1" id="KW-0472">Membrane</keyword>
<evidence type="ECO:0000313" key="4">
    <source>
        <dbReference type="Proteomes" id="UP001145072"/>
    </source>
</evidence>
<proteinExistence type="predicted"/>
<gene>
    <name evidence="3" type="ORF">NC661_13905</name>
</gene>
<comment type="caution">
    <text evidence="3">The sequence shown here is derived from an EMBL/GenBank/DDBJ whole genome shotgun (WGS) entry which is preliminary data.</text>
</comment>
<feature type="domain" description="DUF58" evidence="2">
    <location>
        <begin position="220"/>
        <end position="383"/>
    </location>
</feature>
<dbReference type="AlphaFoldDB" id="A0A9X3WJZ2"/>
<dbReference type="RefSeq" id="WP_259870200.1">
    <property type="nucleotide sequence ID" value="NZ_JAMQJZ010000011.1"/>
</dbReference>
<feature type="transmembrane region" description="Helical" evidence="1">
    <location>
        <begin position="7"/>
        <end position="25"/>
    </location>
</feature>
<dbReference type="PANTHER" id="PTHR34351:SF2">
    <property type="entry name" value="DUF58 DOMAIN-CONTAINING PROTEIN"/>
    <property type="match status" value="1"/>
</dbReference>
<reference evidence="3" key="1">
    <citation type="submission" date="2022-06" db="EMBL/GenBank/DDBJ databases">
        <title>Aquibacillus sp. a new bacterium isolated from soil saline samples.</title>
        <authorList>
            <person name="Galisteo C."/>
            <person name="De La Haba R."/>
            <person name="Sanchez-Porro C."/>
            <person name="Ventosa A."/>
        </authorList>
    </citation>
    <scope>NUCLEOTIDE SEQUENCE</scope>
    <source>
        <strain evidence="3">JCM 12387</strain>
    </source>
</reference>
<name>A0A9X3WJZ2_9BACI</name>
<dbReference type="InterPro" id="IPR002881">
    <property type="entry name" value="DUF58"/>
</dbReference>
<sequence length="421" mass="49081">MKEKVIFALKLCQVLLLFAIFYTYAMFQGGFVSWFLFYGFLPIILYLFLLLLYPISTWTVKRKIPKHVVQSGNHIQVEIEITRNFAFPIAYLVVEEYFPASLQYESISRNQYKYMTDPTRLSIKRMEKKLIFPWFKRTMTVNYTLNNIPRGEHHMKAIRIKTGDFFGFIKKDCVYQVNNHILAYPHQRKVSLKEKVNSFDEGASPAYTVNHKNTNVVSGVREYMPGDRFSWIDWKTTARKDAVMTKEFEQEKSSLLLLIMDSTAYEGQNKISFEASVELTASIIKSMRNQSSQLSLIAIGEERVYFPFSQDPSKNEQMNALLAKVQPRGDVPFPLQLMQEYKKIPQGIMTMVVITYVDQDMVEALLHLRRKSKQVIVFLIKPASKMTRLDKEYIHQLSLKGVVMNVLMEEQLSKPEIEVSM</sequence>
<dbReference type="Proteomes" id="UP001145072">
    <property type="component" value="Unassembled WGS sequence"/>
</dbReference>
<organism evidence="3 4">
    <name type="scientific">Aquibacillus koreensis</name>
    <dbReference type="NCBI Taxonomy" id="279446"/>
    <lineage>
        <taxon>Bacteria</taxon>
        <taxon>Bacillati</taxon>
        <taxon>Bacillota</taxon>
        <taxon>Bacilli</taxon>
        <taxon>Bacillales</taxon>
        <taxon>Bacillaceae</taxon>
        <taxon>Aquibacillus</taxon>
    </lineage>
</organism>
<accession>A0A9X3WJZ2</accession>
<keyword evidence="1" id="KW-0812">Transmembrane</keyword>
<evidence type="ECO:0000259" key="2">
    <source>
        <dbReference type="Pfam" id="PF01882"/>
    </source>
</evidence>
<evidence type="ECO:0000313" key="3">
    <source>
        <dbReference type="EMBL" id="MDC3421467.1"/>
    </source>
</evidence>
<feature type="transmembrane region" description="Helical" evidence="1">
    <location>
        <begin position="31"/>
        <end position="53"/>
    </location>
</feature>